<dbReference type="InterPro" id="IPR047964">
    <property type="entry name" value="EFR1-like"/>
</dbReference>
<dbReference type="GO" id="GO:0046872">
    <property type="term" value="F:metal ion binding"/>
    <property type="evidence" value="ECO:0007669"/>
    <property type="project" value="UniProtKB-KW"/>
</dbReference>
<dbReference type="PROSITE" id="PS00198">
    <property type="entry name" value="4FE4S_FER_1"/>
    <property type="match status" value="2"/>
</dbReference>
<dbReference type="AlphaFoldDB" id="A0A369MGT8"/>
<dbReference type="SUPFAM" id="SSF54862">
    <property type="entry name" value="4Fe-4S ferredoxins"/>
    <property type="match status" value="1"/>
</dbReference>
<dbReference type="Pfam" id="PF13237">
    <property type="entry name" value="Fer4_10"/>
    <property type="match status" value="1"/>
</dbReference>
<evidence type="ECO:0000256" key="2">
    <source>
        <dbReference type="ARBA" id="ARBA00023004"/>
    </source>
</evidence>
<evidence type="ECO:0000256" key="1">
    <source>
        <dbReference type="ARBA" id="ARBA00022723"/>
    </source>
</evidence>
<dbReference type="PROSITE" id="PS51379">
    <property type="entry name" value="4FE4S_FER_2"/>
    <property type="match status" value="2"/>
</dbReference>
<dbReference type="InterPro" id="IPR029039">
    <property type="entry name" value="Flavoprotein-like_sf"/>
</dbReference>
<feature type="domain" description="4Fe-4S ferredoxin-type" evidence="4">
    <location>
        <begin position="187"/>
        <end position="216"/>
    </location>
</feature>
<feature type="domain" description="4Fe-4S ferredoxin-type" evidence="4">
    <location>
        <begin position="217"/>
        <end position="245"/>
    </location>
</feature>
<protein>
    <submittedName>
        <fullName evidence="5">4Fe-4S ferredoxin</fullName>
    </submittedName>
</protein>
<sequence length="264" mass="28962">MIFYFTGTGNSLAAAQTIARATDDLLVDIGAAYKYKDFDFTLAQGEQLGFVFPVYNYTTPPIIDAFLKRARFRTGNKETFTPDYCFAVISCGAFVGSTARVFGKRLLDAQGINLDASFSVKSVGNCTYLYAPAQGEKRKRLLAGAELAARETANRIAAREHVRAEHRNPLGIVLSKFTEKDEKPRSTSEFFALPTCTSCGQCADLCPTNTITIIEGAPRWAELGCTQCLACLHRCPVNAIQYGAKTERRGRYVNPVLAKAPKRA</sequence>
<organism evidence="5 6">
    <name type="scientific">Eggerthella lenta</name>
    <name type="common">Eubacterium lentum</name>
    <dbReference type="NCBI Taxonomy" id="84112"/>
    <lineage>
        <taxon>Bacteria</taxon>
        <taxon>Bacillati</taxon>
        <taxon>Actinomycetota</taxon>
        <taxon>Coriobacteriia</taxon>
        <taxon>Eggerthellales</taxon>
        <taxon>Eggerthellaceae</taxon>
        <taxon>Eggerthella</taxon>
    </lineage>
</organism>
<dbReference type="Gene3D" id="3.30.70.20">
    <property type="match status" value="1"/>
</dbReference>
<proteinExistence type="predicted"/>
<evidence type="ECO:0000259" key="4">
    <source>
        <dbReference type="PROSITE" id="PS51379"/>
    </source>
</evidence>
<dbReference type="NCBIfam" id="NF038196">
    <property type="entry name" value="ferrodoxin_EFR1"/>
    <property type="match status" value="1"/>
</dbReference>
<reference evidence="5 6" key="1">
    <citation type="journal article" date="2018" name="Elife">
        <title>Discovery and characterization of a prevalent human gut bacterial enzyme sufficient for the inactivation of a family of plant toxins.</title>
        <authorList>
            <person name="Koppel N."/>
            <person name="Bisanz J.E."/>
            <person name="Pandelia M.E."/>
            <person name="Turnbaugh P.J."/>
            <person name="Balskus E.P."/>
        </authorList>
    </citation>
    <scope>NUCLEOTIDE SEQUENCE [LARGE SCALE GENOMIC DNA]</scope>
    <source>
        <strain evidence="5 6">W1 BHI 6</strain>
    </source>
</reference>
<gene>
    <name evidence="5" type="ORF">C1875_08605</name>
</gene>
<keyword evidence="3" id="KW-0411">Iron-sulfur</keyword>
<dbReference type="Proteomes" id="UP000253970">
    <property type="component" value="Unassembled WGS sequence"/>
</dbReference>
<evidence type="ECO:0000256" key="3">
    <source>
        <dbReference type="ARBA" id="ARBA00023014"/>
    </source>
</evidence>
<keyword evidence="1" id="KW-0479">Metal-binding</keyword>
<dbReference type="InterPro" id="IPR017896">
    <property type="entry name" value="4Fe4S_Fe-S-bd"/>
</dbReference>
<keyword evidence="2" id="KW-0408">Iron</keyword>
<comment type="caution">
    <text evidence="5">The sequence shown here is derived from an EMBL/GenBank/DDBJ whole genome shotgun (WGS) entry which is preliminary data.</text>
</comment>
<dbReference type="InterPro" id="IPR017900">
    <property type="entry name" value="4Fe4S_Fe_S_CS"/>
</dbReference>
<name>A0A369MGT8_EGGLN</name>
<accession>A0A369MGT8</accession>
<dbReference type="SUPFAM" id="SSF52218">
    <property type="entry name" value="Flavoproteins"/>
    <property type="match status" value="1"/>
</dbReference>
<dbReference type="GO" id="GO:0051536">
    <property type="term" value="F:iron-sulfur cluster binding"/>
    <property type="evidence" value="ECO:0007669"/>
    <property type="project" value="UniProtKB-KW"/>
</dbReference>
<dbReference type="RefSeq" id="WP_114533930.1">
    <property type="nucleotide sequence ID" value="NZ_JADNER010000012.1"/>
</dbReference>
<dbReference type="EMBL" id="PPTU01000011">
    <property type="protein sequence ID" value="RDB70038.1"/>
    <property type="molecule type" value="Genomic_DNA"/>
</dbReference>
<evidence type="ECO:0000313" key="6">
    <source>
        <dbReference type="Proteomes" id="UP000253970"/>
    </source>
</evidence>
<evidence type="ECO:0000313" key="5">
    <source>
        <dbReference type="EMBL" id="RDB70038.1"/>
    </source>
</evidence>
<dbReference type="Gene3D" id="3.40.50.360">
    <property type="match status" value="1"/>
</dbReference>